<comment type="caution">
    <text evidence="2">The sequence shown here is derived from an EMBL/GenBank/DDBJ whole genome shotgun (WGS) entry which is preliminary data.</text>
</comment>
<evidence type="ECO:0000313" key="2">
    <source>
        <dbReference type="EMBL" id="OXU17293.1"/>
    </source>
</evidence>
<dbReference type="CDD" id="cd22343">
    <property type="entry name" value="PDDEXK_lambda_exonuclease-like"/>
    <property type="match status" value="1"/>
</dbReference>
<feature type="domain" description="YqaJ viral recombinase" evidence="1">
    <location>
        <begin position="82"/>
        <end position="234"/>
    </location>
</feature>
<dbReference type="InterPro" id="IPR011335">
    <property type="entry name" value="Restrct_endonuc-II-like"/>
</dbReference>
<dbReference type="Gene3D" id="3.90.320.10">
    <property type="match status" value="1"/>
</dbReference>
<dbReference type="GO" id="GO:0006281">
    <property type="term" value="P:DNA repair"/>
    <property type="evidence" value="ECO:0007669"/>
    <property type="project" value="UniProtKB-ARBA"/>
</dbReference>
<dbReference type="SUPFAM" id="SSF52980">
    <property type="entry name" value="Restriction endonuclease-like"/>
    <property type="match status" value="1"/>
</dbReference>
<gene>
    <name evidence="2" type="ORF">TSAR_003240</name>
</gene>
<keyword evidence="3" id="KW-1185">Reference proteome</keyword>
<dbReference type="OrthoDB" id="7264889at2759"/>
<name>A0A232EG20_9HYME</name>
<dbReference type="InterPro" id="IPR019080">
    <property type="entry name" value="YqaJ_viral_recombinase"/>
</dbReference>
<sequence>MSALAKHELGRHDPIVLKEKSKVSQAEKEVIKIILEAQDSDTMQYIQKFEVLVLQDCYLNTIDHLSHNLQTISENTKDHYDHWIRERQYRITGSICYRLFTYTKLRRSVVAWKKKFQSTFAPKNYKTAAMEHGNLSESEARNAFRKVVNSEVVEVGLIVSRLNPWLAYSPDGILIKQNKPIALLEIKCPMAGKSAGIQKTVNSQMKKCLVQVGENIILKEKHAYYGQIQLGMAVLNLLLTYFVIYSPFDKNLFILRVGRNNLFITTMLNAFKKVYFAYRLHDICLNKQDCDNTASKQLEVLYGCSSN</sequence>
<protein>
    <recommendedName>
        <fullName evidence="1">YqaJ viral recombinase domain-containing protein</fullName>
    </recommendedName>
</protein>
<dbReference type="EMBL" id="NNAY01004888">
    <property type="protein sequence ID" value="OXU17293.1"/>
    <property type="molecule type" value="Genomic_DNA"/>
</dbReference>
<proteinExistence type="predicted"/>
<dbReference type="PANTHER" id="PTHR46609">
    <property type="entry name" value="EXONUCLEASE, PHAGE-TYPE/RECB, C-TERMINAL DOMAIN-CONTAINING PROTEIN"/>
    <property type="match status" value="1"/>
</dbReference>
<reference evidence="2 3" key="1">
    <citation type="journal article" date="2017" name="Curr. Biol.">
        <title>The Evolution of Venom by Co-option of Single-Copy Genes.</title>
        <authorList>
            <person name="Martinson E.O."/>
            <person name="Mrinalini"/>
            <person name="Kelkar Y.D."/>
            <person name="Chang C.H."/>
            <person name="Werren J.H."/>
        </authorList>
    </citation>
    <scope>NUCLEOTIDE SEQUENCE [LARGE SCALE GENOMIC DNA]</scope>
    <source>
        <strain evidence="2 3">Alberta</strain>
        <tissue evidence="2">Whole body</tissue>
    </source>
</reference>
<dbReference type="PANTHER" id="PTHR46609:SF8">
    <property type="entry name" value="YQAJ VIRAL RECOMBINASE DOMAIN-CONTAINING PROTEIN"/>
    <property type="match status" value="1"/>
</dbReference>
<organism evidence="2 3">
    <name type="scientific">Trichomalopsis sarcophagae</name>
    <dbReference type="NCBI Taxonomy" id="543379"/>
    <lineage>
        <taxon>Eukaryota</taxon>
        <taxon>Metazoa</taxon>
        <taxon>Ecdysozoa</taxon>
        <taxon>Arthropoda</taxon>
        <taxon>Hexapoda</taxon>
        <taxon>Insecta</taxon>
        <taxon>Pterygota</taxon>
        <taxon>Neoptera</taxon>
        <taxon>Endopterygota</taxon>
        <taxon>Hymenoptera</taxon>
        <taxon>Apocrita</taxon>
        <taxon>Proctotrupomorpha</taxon>
        <taxon>Chalcidoidea</taxon>
        <taxon>Pteromalidae</taxon>
        <taxon>Pteromalinae</taxon>
        <taxon>Trichomalopsis</taxon>
    </lineage>
</organism>
<dbReference type="Pfam" id="PF09588">
    <property type="entry name" value="YqaJ"/>
    <property type="match status" value="1"/>
</dbReference>
<dbReference type="InterPro" id="IPR011604">
    <property type="entry name" value="PDDEXK-like_dom_sf"/>
</dbReference>
<dbReference type="AlphaFoldDB" id="A0A232EG20"/>
<accession>A0A232EG20</accession>
<dbReference type="InterPro" id="IPR051703">
    <property type="entry name" value="NF-kappa-B_Signaling_Reg"/>
</dbReference>
<evidence type="ECO:0000313" key="3">
    <source>
        <dbReference type="Proteomes" id="UP000215335"/>
    </source>
</evidence>
<evidence type="ECO:0000259" key="1">
    <source>
        <dbReference type="Pfam" id="PF09588"/>
    </source>
</evidence>
<dbReference type="Proteomes" id="UP000215335">
    <property type="component" value="Unassembled WGS sequence"/>
</dbReference>